<protein>
    <submittedName>
        <fullName evidence="2">Conjugal transfer protein TrbC</fullName>
    </submittedName>
</protein>
<evidence type="ECO:0000313" key="2">
    <source>
        <dbReference type="EMBL" id="NMV41182.1"/>
    </source>
</evidence>
<gene>
    <name evidence="2" type="ORF">HGR00_25015</name>
</gene>
<dbReference type="AlphaFoldDB" id="A0A848P1I0"/>
<dbReference type="InterPro" id="IPR007039">
    <property type="entry name" value="TrbC/VirB2"/>
</dbReference>
<keyword evidence="1" id="KW-1133">Transmembrane helix</keyword>
<feature type="transmembrane region" description="Helical" evidence="1">
    <location>
        <begin position="84"/>
        <end position="105"/>
    </location>
</feature>
<reference evidence="2 3" key="1">
    <citation type="submission" date="2020-04" db="EMBL/GenBank/DDBJ databases">
        <title>Ralstonia insidiosa genome sequencing and assembly.</title>
        <authorList>
            <person name="Martins R.C.R."/>
            <person name="Perdigao-Neto L.V."/>
            <person name="Levin A.S.S."/>
            <person name="Costa S.F."/>
        </authorList>
    </citation>
    <scope>NUCLEOTIDE SEQUENCE [LARGE SCALE GENOMIC DNA]</scope>
    <source>
        <strain evidence="2 3">5047</strain>
    </source>
</reference>
<evidence type="ECO:0000313" key="3">
    <source>
        <dbReference type="Proteomes" id="UP000575469"/>
    </source>
</evidence>
<name>A0A848P1I0_9RALS</name>
<sequence>MNQMQIASMKVEAQQWVKALMFVGLILALMMMASHAYASDGTEFQAASDKFESWVKGNLGKLAAFIALAVGAVVAAVKKDWSWFFGAVVLSIGMGILIGIVNASFTATI</sequence>
<evidence type="ECO:0000256" key="1">
    <source>
        <dbReference type="SAM" id="Phobius"/>
    </source>
</evidence>
<dbReference type="Pfam" id="PF04956">
    <property type="entry name" value="TrbC"/>
    <property type="match status" value="1"/>
</dbReference>
<accession>A0A848P1I0</accession>
<proteinExistence type="predicted"/>
<feature type="transmembrane region" description="Helical" evidence="1">
    <location>
        <begin position="62"/>
        <end position="77"/>
    </location>
</feature>
<keyword evidence="1" id="KW-0812">Transmembrane</keyword>
<comment type="caution">
    <text evidence="2">The sequence shown here is derived from an EMBL/GenBank/DDBJ whole genome shotgun (WGS) entry which is preliminary data.</text>
</comment>
<dbReference type="Proteomes" id="UP000575469">
    <property type="component" value="Unassembled WGS sequence"/>
</dbReference>
<keyword evidence="1" id="KW-0472">Membrane</keyword>
<organism evidence="2 3">
    <name type="scientific">Ralstonia insidiosa</name>
    <dbReference type="NCBI Taxonomy" id="190721"/>
    <lineage>
        <taxon>Bacteria</taxon>
        <taxon>Pseudomonadati</taxon>
        <taxon>Pseudomonadota</taxon>
        <taxon>Betaproteobacteria</taxon>
        <taxon>Burkholderiales</taxon>
        <taxon>Burkholderiaceae</taxon>
        <taxon>Ralstonia</taxon>
    </lineage>
</organism>
<dbReference type="EMBL" id="JABBZM010000029">
    <property type="protein sequence ID" value="NMV41182.1"/>
    <property type="molecule type" value="Genomic_DNA"/>
</dbReference>